<evidence type="ECO:0000256" key="1">
    <source>
        <dbReference type="SAM" id="Phobius"/>
    </source>
</evidence>
<feature type="transmembrane region" description="Helical" evidence="1">
    <location>
        <begin position="20"/>
        <end position="39"/>
    </location>
</feature>
<feature type="transmembrane region" description="Helical" evidence="1">
    <location>
        <begin position="45"/>
        <end position="68"/>
    </location>
</feature>
<organism evidence="2">
    <name type="scientific">marine sediment metagenome</name>
    <dbReference type="NCBI Taxonomy" id="412755"/>
    <lineage>
        <taxon>unclassified sequences</taxon>
        <taxon>metagenomes</taxon>
        <taxon>ecological metagenomes</taxon>
    </lineage>
</organism>
<dbReference type="AlphaFoldDB" id="A0A0F9M0F4"/>
<feature type="transmembrane region" description="Helical" evidence="1">
    <location>
        <begin position="75"/>
        <end position="95"/>
    </location>
</feature>
<name>A0A0F9M0F4_9ZZZZ</name>
<gene>
    <name evidence="2" type="ORF">LCGC14_1443300</name>
</gene>
<dbReference type="EMBL" id="LAZR01009863">
    <property type="protein sequence ID" value="KKM70180.1"/>
    <property type="molecule type" value="Genomic_DNA"/>
</dbReference>
<feature type="transmembrane region" description="Helical" evidence="1">
    <location>
        <begin position="107"/>
        <end position="124"/>
    </location>
</feature>
<keyword evidence="1" id="KW-0472">Membrane</keyword>
<evidence type="ECO:0000313" key="2">
    <source>
        <dbReference type="EMBL" id="KKM70180.1"/>
    </source>
</evidence>
<comment type="caution">
    <text evidence="2">The sequence shown here is derived from an EMBL/GenBank/DDBJ whole genome shotgun (WGS) entry which is preliminary data.</text>
</comment>
<reference evidence="2" key="1">
    <citation type="journal article" date="2015" name="Nature">
        <title>Complex archaea that bridge the gap between prokaryotes and eukaryotes.</title>
        <authorList>
            <person name="Spang A."/>
            <person name="Saw J.H."/>
            <person name="Jorgensen S.L."/>
            <person name="Zaremba-Niedzwiedzka K."/>
            <person name="Martijn J."/>
            <person name="Lind A.E."/>
            <person name="van Eijk R."/>
            <person name="Schleper C."/>
            <person name="Guy L."/>
            <person name="Ettema T.J."/>
        </authorList>
    </citation>
    <scope>NUCLEOTIDE SEQUENCE</scope>
</reference>
<keyword evidence="1" id="KW-0812">Transmembrane</keyword>
<proteinExistence type="predicted"/>
<keyword evidence="1" id="KW-1133">Transmembrane helix</keyword>
<protein>
    <submittedName>
        <fullName evidence="2">Uncharacterized protein</fullName>
    </submittedName>
</protein>
<sequence>MQKERYRKYMIKYKIRKSWLISFWISFIFLILSRIAIKVSSLQNIIISSIATIAVYSIPAWITYYLSYKKKGTKWLGLIMFMVYLKLIHFLFYDLKSNYFSIFKNKILFITFYIIFCIYIIICIK</sequence>
<accession>A0A0F9M0F4</accession>